<evidence type="ECO:0000313" key="5">
    <source>
        <dbReference type="Proteomes" id="UP000663829"/>
    </source>
</evidence>
<dbReference type="Proteomes" id="UP000682733">
    <property type="component" value="Unassembled WGS sequence"/>
</dbReference>
<organism evidence="2 5">
    <name type="scientific">Didymodactylos carnosus</name>
    <dbReference type="NCBI Taxonomy" id="1234261"/>
    <lineage>
        <taxon>Eukaryota</taxon>
        <taxon>Metazoa</taxon>
        <taxon>Spiralia</taxon>
        <taxon>Gnathifera</taxon>
        <taxon>Rotifera</taxon>
        <taxon>Eurotatoria</taxon>
        <taxon>Bdelloidea</taxon>
        <taxon>Philodinida</taxon>
        <taxon>Philodinidae</taxon>
        <taxon>Didymodactylos</taxon>
    </lineage>
</organism>
<dbReference type="EMBL" id="CAJOBA010047713">
    <property type="protein sequence ID" value="CAF4204530.1"/>
    <property type="molecule type" value="Genomic_DNA"/>
</dbReference>
<proteinExistence type="predicted"/>
<evidence type="ECO:0000313" key="4">
    <source>
        <dbReference type="EMBL" id="CAF4386458.1"/>
    </source>
</evidence>
<dbReference type="EMBL" id="CAJOBC010090000">
    <property type="protein sequence ID" value="CAF4386458.1"/>
    <property type="molecule type" value="Genomic_DNA"/>
</dbReference>
<evidence type="ECO:0000313" key="2">
    <source>
        <dbReference type="EMBL" id="CAF1527310.1"/>
    </source>
</evidence>
<protein>
    <submittedName>
        <fullName evidence="2">Uncharacterized protein</fullName>
    </submittedName>
</protein>
<accession>A0A815UTL5</accession>
<name>A0A815UTL5_9BILA</name>
<reference evidence="2" key="1">
    <citation type="submission" date="2021-02" db="EMBL/GenBank/DDBJ databases">
        <authorList>
            <person name="Nowell W R."/>
        </authorList>
    </citation>
    <scope>NUCLEOTIDE SEQUENCE</scope>
</reference>
<dbReference type="EMBL" id="CAJNOK010025994">
    <property type="protein sequence ID" value="CAF1397135.1"/>
    <property type="molecule type" value="Genomic_DNA"/>
</dbReference>
<dbReference type="EMBL" id="CAJNOQ010024428">
    <property type="protein sequence ID" value="CAF1527310.1"/>
    <property type="molecule type" value="Genomic_DNA"/>
</dbReference>
<gene>
    <name evidence="2" type="ORF">GPM918_LOCUS37854</name>
    <name evidence="1" type="ORF">OVA965_LOCUS32860</name>
    <name evidence="4" type="ORF">SRO942_LOCUS38640</name>
    <name evidence="3" type="ORF">TMI583_LOCUS33732</name>
</gene>
<dbReference type="Proteomes" id="UP000663829">
    <property type="component" value="Unassembled WGS sequence"/>
</dbReference>
<dbReference type="AlphaFoldDB" id="A0A815UTL5"/>
<comment type="caution">
    <text evidence="2">The sequence shown here is derived from an EMBL/GenBank/DDBJ whole genome shotgun (WGS) entry which is preliminary data.</text>
</comment>
<evidence type="ECO:0000313" key="1">
    <source>
        <dbReference type="EMBL" id="CAF1397135.1"/>
    </source>
</evidence>
<evidence type="ECO:0000313" key="3">
    <source>
        <dbReference type="EMBL" id="CAF4204530.1"/>
    </source>
</evidence>
<dbReference type="Proteomes" id="UP000681722">
    <property type="component" value="Unassembled WGS sequence"/>
</dbReference>
<feature type="non-terminal residue" evidence="2">
    <location>
        <position position="1"/>
    </location>
</feature>
<sequence>EHWNEKLILNEIVLNEHKITQLAISKDVKLEELKSTWLNTKDLDKYSKYENDVTDMKDSYKKSATLFEMSKIYKDKKPSLKLYLKKSLDFLNKSIAIDEFIISSSSYDYDMDESSMDYFNKVKYDFNHFERLTSKEENIEFNENNFINLFNRAFLLNNDLSMNLYDEILKINPYFFEAQYQKLLKFYETNGCAKICHLHESCQIIRQSDKAIINLLEILIGEENYANFIQTKGEPGTRGGDDDLGGDAVLGGFVGHTGIIHIEEKQTVITDTSLE</sequence>
<keyword evidence="5" id="KW-1185">Reference proteome</keyword>
<dbReference type="Proteomes" id="UP000677228">
    <property type="component" value="Unassembled WGS sequence"/>
</dbReference>